<name>A0A5S5MF20_9BACT</name>
<feature type="transmembrane region" description="Helical" evidence="1">
    <location>
        <begin position="12"/>
        <end position="31"/>
    </location>
</feature>
<keyword evidence="1" id="KW-0472">Membrane</keyword>
<dbReference type="RefSeq" id="WP_139449200.1">
    <property type="nucleotide sequence ID" value="NZ_VDMB01000013.1"/>
</dbReference>
<dbReference type="GO" id="GO:0004143">
    <property type="term" value="F:ATP-dependent diacylglycerol kinase activity"/>
    <property type="evidence" value="ECO:0007669"/>
    <property type="project" value="InterPro"/>
</dbReference>
<protein>
    <recommendedName>
        <fullName evidence="4">Phosphatidate cytidylyltransferase</fullName>
    </recommendedName>
</protein>
<feature type="transmembrane region" description="Helical" evidence="1">
    <location>
        <begin position="82"/>
        <end position="101"/>
    </location>
</feature>
<dbReference type="PANTHER" id="PTHR31303:SF1">
    <property type="entry name" value="CTP-DEPENDENT DIACYLGLYCEROL KINASE 1"/>
    <property type="match status" value="1"/>
</dbReference>
<feature type="transmembrane region" description="Helical" evidence="1">
    <location>
        <begin position="139"/>
        <end position="158"/>
    </location>
</feature>
<feature type="transmembrane region" description="Helical" evidence="1">
    <location>
        <begin position="164"/>
        <end position="187"/>
    </location>
</feature>
<comment type="caution">
    <text evidence="2">The sequence shown here is derived from an EMBL/GenBank/DDBJ whole genome shotgun (WGS) entry which is preliminary data.</text>
</comment>
<dbReference type="Proteomes" id="UP000321899">
    <property type="component" value="Unassembled WGS sequence"/>
</dbReference>
<dbReference type="PANTHER" id="PTHR31303">
    <property type="entry name" value="CTP-DEPENDENT DIACYLGLYCEROL KINASE 1"/>
    <property type="match status" value="1"/>
</dbReference>
<dbReference type="InterPro" id="IPR037997">
    <property type="entry name" value="Dgk1-like"/>
</dbReference>
<keyword evidence="1" id="KW-1133">Transmembrane helix</keyword>
<evidence type="ECO:0000313" key="3">
    <source>
        <dbReference type="Proteomes" id="UP000321899"/>
    </source>
</evidence>
<gene>
    <name evidence="2" type="ORF">FIM25_10940</name>
</gene>
<dbReference type="EMBL" id="VDMB01000013">
    <property type="protein sequence ID" value="TYT74278.1"/>
    <property type="molecule type" value="Genomic_DNA"/>
</dbReference>
<accession>A0A5S5MF20</accession>
<feature type="transmembrane region" description="Helical" evidence="1">
    <location>
        <begin position="37"/>
        <end position="55"/>
    </location>
</feature>
<sequence length="214" mass="23214">MPLTPEEINRKLLHLMALLMPLGIFYLPRFFPLTSLHVSLVLGSLFGASLLVEILRFRNQKLNSFFSICFGSLMRAGESRSITGSTYIIGGAFFCSLFFAGRADISFIVLFVFILSDAAAALVGISMGKIRILGKSLEGSMACFATAMVLMLFLFPFFPHVLDFWGGSLPLGAAFSTALAITLLELVPIPLPGGSKTNDNLVAPVLSGFILYLF</sequence>
<keyword evidence="3" id="KW-1185">Reference proteome</keyword>
<dbReference type="OrthoDB" id="9797836at2"/>
<evidence type="ECO:0000313" key="2">
    <source>
        <dbReference type="EMBL" id="TYT74278.1"/>
    </source>
</evidence>
<evidence type="ECO:0008006" key="4">
    <source>
        <dbReference type="Google" id="ProtNLM"/>
    </source>
</evidence>
<dbReference type="AlphaFoldDB" id="A0A5S5MF20"/>
<reference evidence="2 3" key="1">
    <citation type="submission" date="2019-06" db="EMBL/GenBank/DDBJ databases">
        <title>Desulfobotulus mexicanus sp. nov., a novel sulfate-reducing bacterium isolated from the sediment of an alkaline crater lake in Mexico.</title>
        <authorList>
            <person name="Hirschler-Rea A."/>
        </authorList>
    </citation>
    <scope>NUCLEOTIDE SEQUENCE [LARGE SCALE GENOMIC DNA]</scope>
    <source>
        <strain evidence="2 3">PAR22N</strain>
    </source>
</reference>
<keyword evidence="1" id="KW-0812">Transmembrane</keyword>
<feature type="transmembrane region" description="Helical" evidence="1">
    <location>
        <begin position="107"/>
        <end position="127"/>
    </location>
</feature>
<evidence type="ECO:0000256" key="1">
    <source>
        <dbReference type="SAM" id="Phobius"/>
    </source>
</evidence>
<organism evidence="2 3">
    <name type="scientific">Desulfobotulus mexicanus</name>
    <dbReference type="NCBI Taxonomy" id="2586642"/>
    <lineage>
        <taxon>Bacteria</taxon>
        <taxon>Pseudomonadati</taxon>
        <taxon>Thermodesulfobacteriota</taxon>
        <taxon>Desulfobacteria</taxon>
        <taxon>Desulfobacterales</taxon>
        <taxon>Desulfobacteraceae</taxon>
        <taxon>Desulfobotulus</taxon>
    </lineage>
</organism>
<proteinExistence type="predicted"/>